<reference evidence="1 2" key="1">
    <citation type="submission" date="2024-03" db="EMBL/GenBank/DDBJ databases">
        <title>Mouse gut bacterial collection (mGBC) of GemPharmatech.</title>
        <authorList>
            <person name="He Y."/>
            <person name="Dong L."/>
            <person name="Wu D."/>
            <person name="Gao X."/>
            <person name="Lin Z."/>
        </authorList>
    </citation>
    <scope>NUCLEOTIDE SEQUENCE [LARGE SCALE GENOMIC DNA]</scope>
    <source>
        <strain evidence="1 2">61-15</strain>
    </source>
</reference>
<keyword evidence="2" id="KW-1185">Reference proteome</keyword>
<gene>
    <name evidence="1" type="ORF">AALA52_03085</name>
</gene>
<dbReference type="Proteomes" id="UP001565283">
    <property type="component" value="Unassembled WGS sequence"/>
</dbReference>
<evidence type="ECO:0000313" key="1">
    <source>
        <dbReference type="EMBL" id="MEY8443229.1"/>
    </source>
</evidence>
<accession>A0ABV4D136</accession>
<organism evidence="1 2">
    <name type="scientific">Lactococcus ileimucosae</name>
    <dbReference type="NCBI Taxonomy" id="2941329"/>
    <lineage>
        <taxon>Bacteria</taxon>
        <taxon>Bacillati</taxon>
        <taxon>Bacillota</taxon>
        <taxon>Bacilli</taxon>
        <taxon>Lactobacillales</taxon>
        <taxon>Streptococcaceae</taxon>
        <taxon>Lactococcus</taxon>
    </lineage>
</organism>
<name>A0ABV4D136_9LACT</name>
<dbReference type="RefSeq" id="WP_369947970.1">
    <property type="nucleotide sequence ID" value="NZ_JBCLSH010000006.1"/>
</dbReference>
<evidence type="ECO:0000313" key="2">
    <source>
        <dbReference type="Proteomes" id="UP001565283"/>
    </source>
</evidence>
<proteinExistence type="predicted"/>
<comment type="caution">
    <text evidence="1">The sequence shown here is derived from an EMBL/GenBank/DDBJ whole genome shotgun (WGS) entry which is preliminary data.</text>
</comment>
<dbReference type="EMBL" id="JBCLSH010000006">
    <property type="protein sequence ID" value="MEY8443229.1"/>
    <property type="molecule type" value="Genomic_DNA"/>
</dbReference>
<protein>
    <submittedName>
        <fullName evidence="1">Uncharacterized protein</fullName>
    </submittedName>
</protein>
<sequence length="49" mass="5707">MISKVYGRHVTPTLQDQNNQLLENFSVEDSRIIHKKINDIVVKRGTIEK</sequence>